<dbReference type="EMBL" id="CP002824">
    <property type="protein sequence ID" value="AEG97091.1"/>
    <property type="molecule type" value="Genomic_DNA"/>
</dbReference>
<reference evidence="2 3" key="1">
    <citation type="journal article" date="2012" name="J. Bacteriol.">
        <title>Complete genome sequence of Enterobacter aerogenes KCTC 2190.</title>
        <authorList>
            <person name="Shin S.H."/>
            <person name="Kim S."/>
            <person name="Kim J.Y."/>
            <person name="Lee S."/>
            <person name="Um Y."/>
            <person name="Oh M.K."/>
            <person name="Kim Y.R."/>
            <person name="Lee J."/>
            <person name="Yang K.S."/>
        </authorList>
    </citation>
    <scope>NUCLEOTIDE SEQUENCE [LARGE SCALE GENOMIC DNA]</scope>
    <source>
        <strain evidence="2 3">KCTC 2190</strain>
    </source>
</reference>
<name>A0A0H3FW76_KLEAK</name>
<dbReference type="AlphaFoldDB" id="A0A0H3FW76"/>
<keyword evidence="1" id="KW-1133">Transmembrane helix</keyword>
<accession>A0A0H3FW76</accession>
<keyword evidence="3" id="KW-1185">Reference proteome</keyword>
<dbReference type="HOGENOM" id="CLU_3288890_0_0_6"/>
<feature type="transmembrane region" description="Helical" evidence="1">
    <location>
        <begin position="12"/>
        <end position="34"/>
    </location>
</feature>
<evidence type="ECO:0000313" key="2">
    <source>
        <dbReference type="EMBL" id="AEG97091.1"/>
    </source>
</evidence>
<sequence>MIKYKNKTYTYKTLITTIVMAIINRAILYINYLFLITEQQ</sequence>
<evidence type="ECO:0000256" key="1">
    <source>
        <dbReference type="SAM" id="Phobius"/>
    </source>
</evidence>
<dbReference type="KEGG" id="eae:EAE_10875"/>
<organism evidence="2 3">
    <name type="scientific">Klebsiella aerogenes (strain ATCC 13048 / DSM 30053 / CCUG 1429 / JCM 1235 / KCTC 2190 / NBRC 13534 / NCIMB 10102 / NCTC 10006 / CDC 819-56)</name>
    <name type="common">Enterobacter aerogenes</name>
    <dbReference type="NCBI Taxonomy" id="1028307"/>
    <lineage>
        <taxon>Bacteria</taxon>
        <taxon>Pseudomonadati</taxon>
        <taxon>Pseudomonadota</taxon>
        <taxon>Gammaproteobacteria</taxon>
        <taxon>Enterobacterales</taxon>
        <taxon>Enterobacteriaceae</taxon>
        <taxon>Klebsiella/Raoultella group</taxon>
        <taxon>Klebsiella</taxon>
    </lineage>
</organism>
<evidence type="ECO:0000313" key="3">
    <source>
        <dbReference type="Proteomes" id="UP000008881"/>
    </source>
</evidence>
<gene>
    <name evidence="2" type="ordered locus">EAE_10875</name>
</gene>
<keyword evidence="1" id="KW-0472">Membrane</keyword>
<proteinExistence type="predicted"/>
<keyword evidence="1" id="KW-0812">Transmembrane</keyword>
<protein>
    <submittedName>
        <fullName evidence="2">Uncharacterized protein</fullName>
    </submittedName>
</protein>
<dbReference type="Proteomes" id="UP000008881">
    <property type="component" value="Chromosome"/>
</dbReference>